<dbReference type="EMBL" id="VSRR010013362">
    <property type="protein sequence ID" value="MPC55679.1"/>
    <property type="molecule type" value="Genomic_DNA"/>
</dbReference>
<evidence type="ECO:0000256" key="1">
    <source>
        <dbReference type="SAM" id="MobiDB-lite"/>
    </source>
</evidence>
<protein>
    <submittedName>
        <fullName evidence="2">Uncharacterized protein</fullName>
    </submittedName>
</protein>
<gene>
    <name evidence="2" type="ORF">E2C01_049622</name>
</gene>
<sequence>MADAQVTLLSVAADVSTVPQTRHSQTNHRCLALQSRKGSREKSHSGAHCRLALTRTCHCGRLVRALRCPQPTKHCGAVLLYSAYVL</sequence>
<name>A0A5B7GDM2_PORTR</name>
<comment type="caution">
    <text evidence="2">The sequence shown here is derived from an EMBL/GenBank/DDBJ whole genome shotgun (WGS) entry which is preliminary data.</text>
</comment>
<dbReference type="Proteomes" id="UP000324222">
    <property type="component" value="Unassembled WGS sequence"/>
</dbReference>
<dbReference type="AlphaFoldDB" id="A0A5B7GDM2"/>
<feature type="region of interest" description="Disordered" evidence="1">
    <location>
        <begin position="17"/>
        <end position="45"/>
    </location>
</feature>
<proteinExistence type="predicted"/>
<evidence type="ECO:0000313" key="2">
    <source>
        <dbReference type="EMBL" id="MPC55679.1"/>
    </source>
</evidence>
<organism evidence="2 3">
    <name type="scientific">Portunus trituberculatus</name>
    <name type="common">Swimming crab</name>
    <name type="synonym">Neptunus trituberculatus</name>
    <dbReference type="NCBI Taxonomy" id="210409"/>
    <lineage>
        <taxon>Eukaryota</taxon>
        <taxon>Metazoa</taxon>
        <taxon>Ecdysozoa</taxon>
        <taxon>Arthropoda</taxon>
        <taxon>Crustacea</taxon>
        <taxon>Multicrustacea</taxon>
        <taxon>Malacostraca</taxon>
        <taxon>Eumalacostraca</taxon>
        <taxon>Eucarida</taxon>
        <taxon>Decapoda</taxon>
        <taxon>Pleocyemata</taxon>
        <taxon>Brachyura</taxon>
        <taxon>Eubrachyura</taxon>
        <taxon>Portunoidea</taxon>
        <taxon>Portunidae</taxon>
        <taxon>Portuninae</taxon>
        <taxon>Portunus</taxon>
    </lineage>
</organism>
<keyword evidence="3" id="KW-1185">Reference proteome</keyword>
<reference evidence="2 3" key="1">
    <citation type="submission" date="2019-05" db="EMBL/GenBank/DDBJ databases">
        <title>Another draft genome of Portunus trituberculatus and its Hox gene families provides insights of decapod evolution.</title>
        <authorList>
            <person name="Jeong J.-H."/>
            <person name="Song I."/>
            <person name="Kim S."/>
            <person name="Choi T."/>
            <person name="Kim D."/>
            <person name="Ryu S."/>
            <person name="Kim W."/>
        </authorList>
    </citation>
    <scope>NUCLEOTIDE SEQUENCE [LARGE SCALE GENOMIC DNA]</scope>
    <source>
        <tissue evidence="2">Muscle</tissue>
    </source>
</reference>
<evidence type="ECO:0000313" key="3">
    <source>
        <dbReference type="Proteomes" id="UP000324222"/>
    </source>
</evidence>
<feature type="compositionally biased region" description="Polar residues" evidence="1">
    <location>
        <begin position="17"/>
        <end position="28"/>
    </location>
</feature>
<accession>A0A5B7GDM2</accession>